<dbReference type="InterPro" id="IPR018225">
    <property type="entry name" value="Transaldolase_AS"/>
</dbReference>
<comment type="pathway">
    <text evidence="2 9">Carbohydrate degradation; pentose phosphate pathway; D-glyceraldehyde 3-phosphate and beta-D-fructose 6-phosphate from D-ribose 5-phosphate and D-xylulose 5-phosphate (non-oxidative stage): step 2/3.</text>
</comment>
<organism evidence="10 11">
    <name type="scientific">Syntrophus gentianae</name>
    <dbReference type="NCBI Taxonomy" id="43775"/>
    <lineage>
        <taxon>Bacteria</taxon>
        <taxon>Pseudomonadati</taxon>
        <taxon>Thermodesulfobacteriota</taxon>
        <taxon>Syntrophia</taxon>
        <taxon>Syntrophales</taxon>
        <taxon>Syntrophaceae</taxon>
        <taxon>Syntrophus</taxon>
    </lineage>
</organism>
<keyword evidence="7 9" id="KW-0704">Schiff base</keyword>
<dbReference type="CDD" id="cd00956">
    <property type="entry name" value="Transaldolase_FSA"/>
    <property type="match status" value="1"/>
</dbReference>
<evidence type="ECO:0000256" key="8">
    <source>
        <dbReference type="ARBA" id="ARBA00048810"/>
    </source>
</evidence>
<dbReference type="Gene3D" id="3.20.20.70">
    <property type="entry name" value="Aldolase class I"/>
    <property type="match status" value="1"/>
</dbReference>
<accession>A0A1H7W087</accession>
<dbReference type="InterPro" id="IPR033919">
    <property type="entry name" value="TSA/FSA_arc/bac"/>
</dbReference>
<dbReference type="InterPro" id="IPR001585">
    <property type="entry name" value="TAL/FSA"/>
</dbReference>
<dbReference type="GO" id="GO:0004801">
    <property type="term" value="F:transaldolase activity"/>
    <property type="evidence" value="ECO:0007669"/>
    <property type="project" value="UniProtKB-UniRule"/>
</dbReference>
<dbReference type="AlphaFoldDB" id="A0A1H7W087"/>
<evidence type="ECO:0000313" key="10">
    <source>
        <dbReference type="EMBL" id="SEM14992.1"/>
    </source>
</evidence>
<evidence type="ECO:0000256" key="2">
    <source>
        <dbReference type="ARBA" id="ARBA00004857"/>
    </source>
</evidence>
<dbReference type="PANTHER" id="PTHR10683">
    <property type="entry name" value="TRANSALDOLASE"/>
    <property type="match status" value="1"/>
</dbReference>
<dbReference type="UniPathway" id="UPA00115">
    <property type="reaction ID" value="UER00414"/>
</dbReference>
<gene>
    <name evidence="9" type="primary">tal</name>
    <name evidence="10" type="ORF">SAMN04489760_10590</name>
</gene>
<sequence length="217" mass="23571">MKFFIDTANIQEIEEGLSLGMVDGVTTNPSLIAKEKRPFNDVVKDILERVSGPVSLEVVGLKSGEMVEEGKKLAELGEQVVIKVPMTTEGLKATKILSGEGISVNQTLIFSPVQALMAAKAGAAYVSPFVGRLDDAAHNGMDIVEQILTIYDSYGFETEVIVASIRHPRHVLEGALMGADIATIPFKVIEQLAKHPLTDKGIELFLADWKKVLKLEK</sequence>
<keyword evidence="4 9" id="KW-0963">Cytoplasm</keyword>
<protein>
    <recommendedName>
        <fullName evidence="9">Probable transaldolase</fullName>
        <ecNumber evidence="9">2.2.1.2</ecNumber>
    </recommendedName>
</protein>
<dbReference type="FunFam" id="3.20.20.70:FF:000018">
    <property type="entry name" value="Probable transaldolase"/>
    <property type="match status" value="1"/>
</dbReference>
<proteinExistence type="inferred from homology"/>
<keyword evidence="11" id="KW-1185">Reference proteome</keyword>
<evidence type="ECO:0000256" key="5">
    <source>
        <dbReference type="ARBA" id="ARBA00022679"/>
    </source>
</evidence>
<dbReference type="PROSITE" id="PS01054">
    <property type="entry name" value="TRANSALDOLASE_1"/>
    <property type="match status" value="1"/>
</dbReference>
<dbReference type="GO" id="GO:0005975">
    <property type="term" value="P:carbohydrate metabolic process"/>
    <property type="evidence" value="ECO:0007669"/>
    <property type="project" value="InterPro"/>
</dbReference>
<keyword evidence="6 9" id="KW-0570">Pentose shunt</keyword>
<dbReference type="GO" id="GO:0042182">
    <property type="term" value="P:ketone catabolic process"/>
    <property type="evidence" value="ECO:0007669"/>
    <property type="project" value="UniProtKB-ARBA"/>
</dbReference>
<comment type="subcellular location">
    <subcellularLocation>
        <location evidence="1 9">Cytoplasm</location>
    </subcellularLocation>
</comment>
<keyword evidence="5 9" id="KW-0808">Transferase</keyword>
<dbReference type="InterPro" id="IPR004731">
    <property type="entry name" value="Transaldolase_3B/F6P_aldolase"/>
</dbReference>
<comment type="function">
    <text evidence="9">Transaldolase is important for the balance of metabolites in the pentose-phosphate pathway.</text>
</comment>
<dbReference type="EC" id="2.2.1.2" evidence="9"/>
<evidence type="ECO:0000256" key="4">
    <source>
        <dbReference type="ARBA" id="ARBA00022490"/>
    </source>
</evidence>
<dbReference type="OrthoDB" id="9807051at2"/>
<dbReference type="GO" id="GO:0005737">
    <property type="term" value="C:cytoplasm"/>
    <property type="evidence" value="ECO:0007669"/>
    <property type="project" value="UniProtKB-SubCell"/>
</dbReference>
<evidence type="ECO:0000256" key="9">
    <source>
        <dbReference type="HAMAP-Rule" id="MF_00494"/>
    </source>
</evidence>
<dbReference type="InterPro" id="IPR013785">
    <property type="entry name" value="Aldolase_TIM"/>
</dbReference>
<dbReference type="RefSeq" id="WP_093882624.1">
    <property type="nucleotide sequence ID" value="NZ_FOBS01000005.1"/>
</dbReference>
<dbReference type="InterPro" id="IPR022999">
    <property type="entry name" value="Transaldolase_3B"/>
</dbReference>
<dbReference type="SUPFAM" id="SSF51569">
    <property type="entry name" value="Aldolase"/>
    <property type="match status" value="1"/>
</dbReference>
<evidence type="ECO:0000256" key="6">
    <source>
        <dbReference type="ARBA" id="ARBA00023126"/>
    </source>
</evidence>
<evidence type="ECO:0000313" key="11">
    <source>
        <dbReference type="Proteomes" id="UP000198744"/>
    </source>
</evidence>
<dbReference type="Pfam" id="PF00923">
    <property type="entry name" value="TAL_FSA"/>
    <property type="match status" value="1"/>
</dbReference>
<dbReference type="STRING" id="43775.SAMN04489760_10590"/>
<dbReference type="NCBIfam" id="TIGR00875">
    <property type="entry name" value="fsa_talC_mipB"/>
    <property type="match status" value="1"/>
</dbReference>
<dbReference type="GO" id="GO:0016832">
    <property type="term" value="F:aldehyde-lyase activity"/>
    <property type="evidence" value="ECO:0007669"/>
    <property type="project" value="InterPro"/>
</dbReference>
<evidence type="ECO:0000256" key="1">
    <source>
        <dbReference type="ARBA" id="ARBA00004496"/>
    </source>
</evidence>
<comment type="similarity">
    <text evidence="3 9">Belongs to the transaldolase family. Type 3B subfamily.</text>
</comment>
<dbReference type="GO" id="GO:0006098">
    <property type="term" value="P:pentose-phosphate shunt"/>
    <property type="evidence" value="ECO:0007669"/>
    <property type="project" value="UniProtKB-UniRule"/>
</dbReference>
<dbReference type="HAMAP" id="MF_00494">
    <property type="entry name" value="Transaldolase_3b"/>
    <property type="match status" value="1"/>
</dbReference>
<dbReference type="EMBL" id="FOBS01000005">
    <property type="protein sequence ID" value="SEM14992.1"/>
    <property type="molecule type" value="Genomic_DNA"/>
</dbReference>
<reference evidence="10 11" key="1">
    <citation type="submission" date="2016-10" db="EMBL/GenBank/DDBJ databases">
        <authorList>
            <person name="de Groot N.N."/>
        </authorList>
    </citation>
    <scope>NUCLEOTIDE SEQUENCE [LARGE SCALE GENOMIC DNA]</scope>
    <source>
        <strain evidence="10 11">DSM 8423</strain>
    </source>
</reference>
<feature type="active site" description="Schiff-base intermediate with substrate" evidence="9">
    <location>
        <position position="83"/>
    </location>
</feature>
<dbReference type="PANTHER" id="PTHR10683:SF40">
    <property type="entry name" value="FRUCTOSE-6-PHOSPHATE ALDOLASE 1-RELATED"/>
    <property type="match status" value="1"/>
</dbReference>
<name>A0A1H7W087_9BACT</name>
<dbReference type="PROSITE" id="PS00958">
    <property type="entry name" value="TRANSALDOLASE_2"/>
    <property type="match status" value="1"/>
</dbReference>
<dbReference type="Proteomes" id="UP000198744">
    <property type="component" value="Unassembled WGS sequence"/>
</dbReference>
<evidence type="ECO:0000256" key="7">
    <source>
        <dbReference type="ARBA" id="ARBA00023270"/>
    </source>
</evidence>
<evidence type="ECO:0000256" key="3">
    <source>
        <dbReference type="ARBA" id="ARBA00005740"/>
    </source>
</evidence>
<comment type="catalytic activity">
    <reaction evidence="8 9">
        <text>D-sedoheptulose 7-phosphate + D-glyceraldehyde 3-phosphate = D-erythrose 4-phosphate + beta-D-fructose 6-phosphate</text>
        <dbReference type="Rhea" id="RHEA:17053"/>
        <dbReference type="ChEBI" id="CHEBI:16897"/>
        <dbReference type="ChEBI" id="CHEBI:57483"/>
        <dbReference type="ChEBI" id="CHEBI:57634"/>
        <dbReference type="ChEBI" id="CHEBI:59776"/>
        <dbReference type="EC" id="2.2.1.2"/>
    </reaction>
</comment>